<keyword evidence="4" id="KW-1185">Reference proteome</keyword>
<evidence type="ECO:0000256" key="1">
    <source>
        <dbReference type="SAM" id="MobiDB-lite"/>
    </source>
</evidence>
<evidence type="ECO:0000256" key="2">
    <source>
        <dbReference type="SAM" id="SignalP"/>
    </source>
</evidence>
<dbReference type="AlphaFoldDB" id="A0AAD8YG91"/>
<sequence>MKFAAAALTLLAAVGRGAQGQTPTDVPSVMPSNVPSDVPSDLPSNVPSDQPSDLPSNVPSDLPSNVPSDVPSDLPSNVPSDLPSNVPSDVPSDLPSNVPSDLPSNVPSQSPSESAQPSDQPSDQPSETPSDVPSDQPSDEPSSTPSCSPSASPTESPSTEYGVNLFYPEWTSSGIGCRNDGDEPDYMAVNPTEWLSSTMQACCKKYFDGYMYDDCMGRYPPDHDDCNVMLYYPDWNGSNKGCLDDGKEPYYMLSNHQYFLSNSIEECCEKFYDWDFFECSGTTPVLTHGEFYPDWSGGGSTCLADGKIPDYMISNQNWYLSTTLEKCCERHFYWDLNECLGTTAVGTDKWYVDYDDEKCVQDCSGASSCGGVANFWEELFSTKEQCCKSKLGWVAKCRFK</sequence>
<feature type="signal peptide" evidence="2">
    <location>
        <begin position="1"/>
        <end position="20"/>
    </location>
</feature>
<dbReference type="EMBL" id="JATAAI010000007">
    <property type="protein sequence ID" value="KAK1744586.1"/>
    <property type="molecule type" value="Genomic_DNA"/>
</dbReference>
<accession>A0AAD8YG91</accession>
<evidence type="ECO:0000313" key="3">
    <source>
        <dbReference type="EMBL" id="KAK1744586.1"/>
    </source>
</evidence>
<feature type="compositionally biased region" description="Polar residues" evidence="1">
    <location>
        <begin position="94"/>
        <end position="106"/>
    </location>
</feature>
<feature type="compositionally biased region" description="Polar residues" evidence="1">
    <location>
        <begin position="19"/>
        <end position="35"/>
    </location>
</feature>
<feature type="compositionally biased region" description="Low complexity" evidence="1">
    <location>
        <begin position="139"/>
        <end position="160"/>
    </location>
</feature>
<feature type="chain" id="PRO_5042181795" evidence="2">
    <location>
        <begin position="21"/>
        <end position="400"/>
    </location>
</feature>
<feature type="compositionally biased region" description="Low complexity" evidence="1">
    <location>
        <begin position="107"/>
        <end position="131"/>
    </location>
</feature>
<keyword evidence="2" id="KW-0732">Signal</keyword>
<dbReference type="Proteomes" id="UP001224775">
    <property type="component" value="Unassembled WGS sequence"/>
</dbReference>
<name>A0AAD8YG91_9STRA</name>
<organism evidence="3 4">
    <name type="scientific">Skeletonema marinoi</name>
    <dbReference type="NCBI Taxonomy" id="267567"/>
    <lineage>
        <taxon>Eukaryota</taxon>
        <taxon>Sar</taxon>
        <taxon>Stramenopiles</taxon>
        <taxon>Ochrophyta</taxon>
        <taxon>Bacillariophyta</taxon>
        <taxon>Coscinodiscophyceae</taxon>
        <taxon>Thalassiosirophycidae</taxon>
        <taxon>Thalassiosirales</taxon>
        <taxon>Skeletonemataceae</taxon>
        <taxon>Skeletonema</taxon>
        <taxon>Skeletonema marinoi-dohrnii complex</taxon>
    </lineage>
</organism>
<feature type="compositionally biased region" description="Polar residues" evidence="1">
    <location>
        <begin position="42"/>
        <end position="67"/>
    </location>
</feature>
<evidence type="ECO:0000313" key="4">
    <source>
        <dbReference type="Proteomes" id="UP001224775"/>
    </source>
</evidence>
<comment type="caution">
    <text evidence="3">The sequence shown here is derived from an EMBL/GenBank/DDBJ whole genome shotgun (WGS) entry which is preliminary data.</text>
</comment>
<reference evidence="3" key="1">
    <citation type="submission" date="2023-06" db="EMBL/GenBank/DDBJ databases">
        <title>Survivors Of The Sea: Transcriptome response of Skeletonema marinoi to long-term dormancy.</title>
        <authorList>
            <person name="Pinder M.I.M."/>
            <person name="Kourtchenko O."/>
            <person name="Robertson E.K."/>
            <person name="Larsson T."/>
            <person name="Maumus F."/>
            <person name="Osuna-Cruz C.M."/>
            <person name="Vancaester E."/>
            <person name="Stenow R."/>
            <person name="Vandepoele K."/>
            <person name="Ploug H."/>
            <person name="Bruchert V."/>
            <person name="Godhe A."/>
            <person name="Topel M."/>
        </authorList>
    </citation>
    <scope>NUCLEOTIDE SEQUENCE</scope>
    <source>
        <strain evidence="3">R05AC</strain>
    </source>
</reference>
<gene>
    <name evidence="3" type="ORF">QTG54_005119</name>
</gene>
<proteinExistence type="predicted"/>
<feature type="compositionally biased region" description="Polar residues" evidence="1">
    <location>
        <begin position="74"/>
        <end position="87"/>
    </location>
</feature>
<feature type="region of interest" description="Disordered" evidence="1">
    <location>
        <begin position="14"/>
        <end position="160"/>
    </location>
</feature>
<protein>
    <submittedName>
        <fullName evidence="3">Uncharacterized protein</fullName>
    </submittedName>
</protein>